<dbReference type="InterPro" id="IPR036567">
    <property type="entry name" value="RHF-like"/>
</dbReference>
<reference evidence="4 5" key="1">
    <citation type="journal article" date="2016" name="Sci. Rep.">
        <title>A novel ammonia-oxidizing archaeon from wastewater treatment plant: Its enrichment, physiological and genomic characteristics.</title>
        <authorList>
            <person name="Li Y."/>
            <person name="Ding K."/>
            <person name="Wen X."/>
            <person name="Zhang B."/>
            <person name="Shen B."/>
            <person name="Yang Y."/>
        </authorList>
    </citation>
    <scope>NUCLEOTIDE SEQUENCE [LARGE SCALE GENOMIC DNA]</scope>
    <source>
        <strain evidence="4 5">SAT1</strain>
    </source>
</reference>
<dbReference type="SUPFAM" id="SSF54631">
    <property type="entry name" value="CBS-domain pair"/>
    <property type="match status" value="1"/>
</dbReference>
<evidence type="ECO:0000259" key="3">
    <source>
        <dbReference type="PROSITE" id="PS51371"/>
    </source>
</evidence>
<evidence type="ECO:0000256" key="1">
    <source>
        <dbReference type="ARBA" id="ARBA00023122"/>
    </source>
</evidence>
<dbReference type="PROSITE" id="PS51371">
    <property type="entry name" value="CBS"/>
    <property type="match status" value="2"/>
</dbReference>
<dbReference type="STRING" id="1603555.SU86_004890"/>
<dbReference type="OrthoDB" id="8919at2157"/>
<dbReference type="GeneID" id="24875734"/>
<dbReference type="Pfam" id="PF00571">
    <property type="entry name" value="CBS"/>
    <property type="match status" value="2"/>
</dbReference>
<dbReference type="EMBL" id="CP011097">
    <property type="protein sequence ID" value="AJZ75809.1"/>
    <property type="molecule type" value="Genomic_DNA"/>
</dbReference>
<evidence type="ECO:0000313" key="4">
    <source>
        <dbReference type="EMBL" id="AJZ75809.1"/>
    </source>
</evidence>
<dbReference type="InterPro" id="IPR000644">
    <property type="entry name" value="CBS_dom"/>
</dbReference>
<dbReference type="SUPFAM" id="SSF69754">
    <property type="entry name" value="Ribosome binding protein Y (YfiA homologue)"/>
    <property type="match status" value="1"/>
</dbReference>
<gene>
    <name evidence="4" type="ORF">SU86_004890</name>
</gene>
<accession>A0A3G1B4Y4</accession>
<keyword evidence="1 2" id="KW-0129">CBS domain</keyword>
<name>A0A3G1B4Y4_9ARCH</name>
<dbReference type="CDD" id="cd02205">
    <property type="entry name" value="CBS_pair_SF"/>
    <property type="match status" value="1"/>
</dbReference>
<proteinExistence type="predicted"/>
<dbReference type="Gene3D" id="3.30.160.100">
    <property type="entry name" value="Ribosome hibernation promotion factor-like"/>
    <property type="match status" value="1"/>
</dbReference>
<dbReference type="InterPro" id="IPR051257">
    <property type="entry name" value="Diverse_CBS-Domain"/>
</dbReference>
<dbReference type="PANTHER" id="PTHR43080:SF2">
    <property type="entry name" value="CBS DOMAIN-CONTAINING PROTEIN"/>
    <property type="match status" value="1"/>
</dbReference>
<dbReference type="RefSeq" id="WP_048188665.1">
    <property type="nucleotide sequence ID" value="NZ_CP011097.1"/>
</dbReference>
<protein>
    <recommendedName>
        <fullName evidence="3">CBS domain-containing protein</fullName>
    </recommendedName>
</protein>
<dbReference type="PANTHER" id="PTHR43080">
    <property type="entry name" value="CBS DOMAIN-CONTAINING PROTEIN CBSX3, MITOCHONDRIAL"/>
    <property type="match status" value="1"/>
</dbReference>
<feature type="domain" description="CBS" evidence="3">
    <location>
        <begin position="142"/>
        <end position="202"/>
    </location>
</feature>
<evidence type="ECO:0000256" key="2">
    <source>
        <dbReference type="PROSITE-ProRule" id="PRU00703"/>
    </source>
</evidence>
<dbReference type="SMART" id="SM00116">
    <property type="entry name" value="CBS"/>
    <property type="match status" value="3"/>
</dbReference>
<evidence type="ECO:0000313" key="5">
    <source>
        <dbReference type="Proteomes" id="UP000266745"/>
    </source>
</evidence>
<sequence length="381" mass="42954">MSLDVIHDHFSGIMNKKIDSLISKAVLVDPTSTVSEAIHTILHNNTFDAFCRENHVTLNVNTRDLLLGKDIVKMNVRSFLRPISSLQKGDTIEKAVNILTHNRIRSAPVVKDDQIIGVVSSKDILKLVSELDNKWIKANQIFTANPLVIESNTLLSTARMLMSSKRLDHLPVVKKDKIVQVLTSNHMLHTIIPSESMGRGDIRSGKLNRLESSVGNLGTNRMASCAPLDDLNYILDEMLHADTTFCLVSLWDNLQGIITYRDILNLLGTKVKSKVPLFIVGMPKDDNAGIIGEKFTKILDKIQRVYPDIQEAKVYVKKNHGTGSRYNFEVSTTIITPHQRYMFSRSGYDLSKIFDEISGRLMRLLSKRAKKRYKLSIRSIS</sequence>
<keyword evidence="5" id="KW-1185">Reference proteome</keyword>
<dbReference type="KEGG" id="tah:SU86_004890"/>
<dbReference type="Gene3D" id="3.10.580.10">
    <property type="entry name" value="CBS-domain"/>
    <property type="match status" value="2"/>
</dbReference>
<dbReference type="InterPro" id="IPR046342">
    <property type="entry name" value="CBS_dom_sf"/>
</dbReference>
<dbReference type="Proteomes" id="UP000266745">
    <property type="component" value="Chromosome"/>
</dbReference>
<feature type="domain" description="CBS" evidence="3">
    <location>
        <begin position="79"/>
        <end position="134"/>
    </location>
</feature>
<dbReference type="AlphaFoldDB" id="A0A3G1B4Y4"/>
<organism evidence="4 5">
    <name type="scientific">Candidatus Nitrosotenuis cloacae</name>
    <dbReference type="NCBI Taxonomy" id="1603555"/>
    <lineage>
        <taxon>Archaea</taxon>
        <taxon>Nitrososphaerota</taxon>
        <taxon>Candidatus Nitrosotenuis</taxon>
    </lineage>
</organism>